<dbReference type="Proteomes" id="UP000685013">
    <property type="component" value="Chromosome 20"/>
</dbReference>
<keyword evidence="3" id="KW-1185">Reference proteome</keyword>
<name>A0AAV6LSM4_9ROSI</name>
<evidence type="ECO:0000256" key="1">
    <source>
        <dbReference type="SAM" id="MobiDB-lite"/>
    </source>
</evidence>
<dbReference type="AlphaFoldDB" id="A0AAV6LSM4"/>
<sequence length="159" mass="18318">MNPETQTGALSCDENKQNPKKGRERTELRKPWSNIRYTRKRRKRNQNLAKSSQTKRRTHLEGKFWKSKALDSGRNHSESRKREKQKEKSKTQSSSSTILILKREHCNYSARAKALLGTQIQELRLLFPHPLRDPTSVPASLPPATSSSSFELGYLSGWL</sequence>
<organism evidence="2 3">
    <name type="scientific">Cucurbita argyrosperma subsp. sororia</name>
    <dbReference type="NCBI Taxonomy" id="37648"/>
    <lineage>
        <taxon>Eukaryota</taxon>
        <taxon>Viridiplantae</taxon>
        <taxon>Streptophyta</taxon>
        <taxon>Embryophyta</taxon>
        <taxon>Tracheophyta</taxon>
        <taxon>Spermatophyta</taxon>
        <taxon>Magnoliopsida</taxon>
        <taxon>eudicotyledons</taxon>
        <taxon>Gunneridae</taxon>
        <taxon>Pentapetalae</taxon>
        <taxon>rosids</taxon>
        <taxon>fabids</taxon>
        <taxon>Cucurbitales</taxon>
        <taxon>Cucurbitaceae</taxon>
        <taxon>Cucurbiteae</taxon>
        <taxon>Cucurbita</taxon>
    </lineage>
</organism>
<protein>
    <submittedName>
        <fullName evidence="2">Uncharacterized protein</fullName>
    </submittedName>
</protein>
<gene>
    <name evidence="2" type="ORF">SDJN03_29315</name>
</gene>
<evidence type="ECO:0000313" key="2">
    <source>
        <dbReference type="EMBL" id="KAG6570400.1"/>
    </source>
</evidence>
<dbReference type="EMBL" id="JAGKQH010000020">
    <property type="protein sequence ID" value="KAG6570400.1"/>
    <property type="molecule type" value="Genomic_DNA"/>
</dbReference>
<evidence type="ECO:0000313" key="3">
    <source>
        <dbReference type="Proteomes" id="UP000685013"/>
    </source>
</evidence>
<reference evidence="2 3" key="1">
    <citation type="journal article" date="2021" name="Hortic Res">
        <title>The domestication of Cucurbita argyrosperma as revealed by the genome of its wild relative.</title>
        <authorList>
            <person name="Barrera-Redondo J."/>
            <person name="Sanchez-de la Vega G."/>
            <person name="Aguirre-Liguori J.A."/>
            <person name="Castellanos-Morales G."/>
            <person name="Gutierrez-Guerrero Y.T."/>
            <person name="Aguirre-Dugua X."/>
            <person name="Aguirre-Planter E."/>
            <person name="Tenaillon M.I."/>
            <person name="Lira-Saade R."/>
            <person name="Eguiarte L.E."/>
        </authorList>
    </citation>
    <scope>NUCLEOTIDE SEQUENCE [LARGE SCALE GENOMIC DNA]</scope>
    <source>
        <strain evidence="2">JBR-2021</strain>
    </source>
</reference>
<comment type="caution">
    <text evidence="2">The sequence shown here is derived from an EMBL/GenBank/DDBJ whole genome shotgun (WGS) entry which is preliminary data.</text>
</comment>
<feature type="region of interest" description="Disordered" evidence="1">
    <location>
        <begin position="1"/>
        <end position="96"/>
    </location>
</feature>
<accession>A0AAV6LSM4</accession>
<proteinExistence type="predicted"/>
<feature type="compositionally biased region" description="Basic and acidic residues" evidence="1">
    <location>
        <begin position="59"/>
        <end position="90"/>
    </location>
</feature>
<feature type="non-terminal residue" evidence="2">
    <location>
        <position position="1"/>
    </location>
</feature>